<dbReference type="InterPro" id="IPR006132">
    <property type="entry name" value="Asp/Orn_carbamoyltranf_P-bd"/>
</dbReference>
<dbReference type="InterPro" id="IPR024904">
    <property type="entry name" value="OTCase_ArgI"/>
</dbReference>
<evidence type="ECO:0000256" key="4">
    <source>
        <dbReference type="ARBA" id="ARBA00007805"/>
    </source>
</evidence>
<dbReference type="GO" id="GO:0042450">
    <property type="term" value="P:L-arginine biosynthetic process via ornithine"/>
    <property type="evidence" value="ECO:0007669"/>
    <property type="project" value="UniProtKB-UniRule"/>
</dbReference>
<feature type="binding site" evidence="10">
    <location>
        <begin position="146"/>
        <end position="149"/>
    </location>
    <ligand>
        <name>carbamoyl phosphate</name>
        <dbReference type="ChEBI" id="CHEBI:58228"/>
    </ligand>
</feature>
<dbReference type="RefSeq" id="WP_189027302.1">
    <property type="nucleotide sequence ID" value="NZ_BMKR01000014.1"/>
</dbReference>
<feature type="binding site" evidence="10">
    <location>
        <position position="309"/>
    </location>
    <ligand>
        <name>carbamoyl phosphate</name>
        <dbReference type="ChEBI" id="CHEBI:58228"/>
    </ligand>
</feature>
<feature type="binding site" evidence="10">
    <location>
        <position position="241"/>
    </location>
    <ligand>
        <name>L-ornithine</name>
        <dbReference type="ChEBI" id="CHEBI:46911"/>
    </ligand>
</feature>
<evidence type="ECO:0000313" key="13">
    <source>
        <dbReference type="EMBL" id="GGF87889.1"/>
    </source>
</evidence>
<keyword evidence="7 10" id="KW-0963">Cytoplasm</keyword>
<comment type="subcellular location">
    <subcellularLocation>
        <location evidence="2 10">Cytoplasm</location>
    </subcellularLocation>
</comment>
<name>A0A917CGA8_9BACL</name>
<protein>
    <recommendedName>
        <fullName evidence="6 10">Ornithine carbamoyltransferase</fullName>
        <shortName evidence="10">OTCase</shortName>
        <ecNumber evidence="5 10">2.1.3.3</ecNumber>
    </recommendedName>
</protein>
<evidence type="ECO:0000256" key="9">
    <source>
        <dbReference type="ARBA" id="ARBA00048772"/>
    </source>
</evidence>
<feature type="binding site" evidence="10">
    <location>
        <position position="177"/>
    </location>
    <ligand>
        <name>L-ornithine</name>
        <dbReference type="ChEBI" id="CHEBI:46911"/>
    </ligand>
</feature>
<dbReference type="GO" id="GO:0004585">
    <property type="term" value="F:ornithine carbamoyltransferase activity"/>
    <property type="evidence" value="ECO:0007669"/>
    <property type="project" value="UniProtKB-UniRule"/>
</dbReference>
<dbReference type="GO" id="GO:0016597">
    <property type="term" value="F:amino acid binding"/>
    <property type="evidence" value="ECO:0007669"/>
    <property type="project" value="InterPro"/>
</dbReference>
<dbReference type="NCBIfam" id="NF001986">
    <property type="entry name" value="PRK00779.1"/>
    <property type="match status" value="1"/>
</dbReference>
<dbReference type="GO" id="GO:0019240">
    <property type="term" value="P:citrulline biosynthetic process"/>
    <property type="evidence" value="ECO:0007669"/>
    <property type="project" value="TreeGrafter"/>
</dbReference>
<dbReference type="AlphaFoldDB" id="A0A917CGA8"/>
<proteinExistence type="inferred from homology"/>
<evidence type="ECO:0000256" key="8">
    <source>
        <dbReference type="ARBA" id="ARBA00022679"/>
    </source>
</evidence>
<comment type="pathway">
    <text evidence="3">Amino-acid biosynthesis; L-arginine biosynthesis; L-arginine from L-ornithine and carbamoyl phosphate: step 1/3.</text>
</comment>
<comment type="catalytic activity">
    <reaction evidence="9 10">
        <text>carbamoyl phosphate + L-ornithine = L-citrulline + phosphate + H(+)</text>
        <dbReference type="Rhea" id="RHEA:19513"/>
        <dbReference type="ChEBI" id="CHEBI:15378"/>
        <dbReference type="ChEBI" id="CHEBI:43474"/>
        <dbReference type="ChEBI" id="CHEBI:46911"/>
        <dbReference type="ChEBI" id="CHEBI:57743"/>
        <dbReference type="ChEBI" id="CHEBI:58228"/>
        <dbReference type="EC" id="2.1.3.3"/>
    </reaction>
</comment>
<dbReference type="FunFam" id="3.40.50.1370:FF:000008">
    <property type="entry name" value="Ornithine carbamoyltransferase"/>
    <property type="match status" value="1"/>
</dbReference>
<feature type="binding site" evidence="10">
    <location>
        <begin position="245"/>
        <end position="246"/>
    </location>
    <ligand>
        <name>L-ornithine</name>
        <dbReference type="ChEBI" id="CHEBI:46911"/>
    </ligand>
</feature>
<dbReference type="Pfam" id="PF02729">
    <property type="entry name" value="OTCace_N"/>
    <property type="match status" value="1"/>
</dbReference>
<evidence type="ECO:0000256" key="5">
    <source>
        <dbReference type="ARBA" id="ARBA00013007"/>
    </source>
</evidence>
<dbReference type="PANTHER" id="PTHR45753">
    <property type="entry name" value="ORNITHINE CARBAMOYLTRANSFERASE, MITOCHONDRIAL"/>
    <property type="match status" value="1"/>
</dbReference>
<feature type="binding site" evidence="10">
    <location>
        <position position="95"/>
    </location>
    <ligand>
        <name>carbamoyl phosphate</name>
        <dbReference type="ChEBI" id="CHEBI:58228"/>
    </ligand>
</feature>
<dbReference type="InterPro" id="IPR002292">
    <property type="entry name" value="Orn/put_carbamltrans"/>
</dbReference>
<dbReference type="PROSITE" id="PS00097">
    <property type="entry name" value="CARBAMOYLTRANSFERASE"/>
    <property type="match status" value="1"/>
</dbReference>
<dbReference type="NCBIfam" id="TIGR00658">
    <property type="entry name" value="orni_carb_tr"/>
    <property type="match status" value="1"/>
</dbReference>
<feature type="binding site" evidence="10">
    <location>
        <begin position="68"/>
        <end position="71"/>
    </location>
    <ligand>
        <name>carbamoyl phosphate</name>
        <dbReference type="ChEBI" id="CHEBI:58228"/>
    </ligand>
</feature>
<comment type="similarity">
    <text evidence="4 10">Belongs to the aspartate/ornithine carbamoyltransferase superfamily. OTCase family.</text>
</comment>
<keyword evidence="8 10" id="KW-0808">Transferase</keyword>
<dbReference type="InterPro" id="IPR036901">
    <property type="entry name" value="Asp/Orn_carbamoylTrfase_sf"/>
</dbReference>
<sequence length="322" mass="35226">MSQSVKNSTENIAQQLKGRDLLELNDYTPEEITYLIELAIELKKKQKSGEVFQPLKGKTIGLIFEKSSTRTRVSFEVGMYQLGGHALFLSKNDIQLGRGETVGDTAQVMSRYLDGIMIRTFGHDKVEELAKYASVPVINGLSDLAHPCQVLADYQTVYEHKGKLQGLKLAYIGDGNNMAHSLLIGGAKLGVHVSIAGPEGYEPDAVVVAEAREIAKGTGANIVITRSPQEAVQDADVIYTDVWASMGFEEEQLAREAAFKDYQVNEALVALAKSDYLFLHCLPAHREEEVSTGVIDGPNSVIFDQAENRLHAQKALMAALMG</sequence>
<accession>A0A917CGA8</accession>
<evidence type="ECO:0000313" key="14">
    <source>
        <dbReference type="Proteomes" id="UP000637643"/>
    </source>
</evidence>
<dbReference type="HAMAP" id="MF_01109">
    <property type="entry name" value="OTCase"/>
    <property type="match status" value="1"/>
</dbReference>
<dbReference type="PRINTS" id="PR00102">
    <property type="entry name" value="OTCASE"/>
</dbReference>
<keyword evidence="14" id="KW-1185">Reference proteome</keyword>
<dbReference type="SUPFAM" id="SSF53671">
    <property type="entry name" value="Aspartate/ornithine carbamoyltransferase"/>
    <property type="match status" value="1"/>
</dbReference>
<comment type="function">
    <text evidence="1">Reversibly catalyzes the transfer of the carbamoyl group from carbamoyl phosphate (CP) to the N(epsilon) atom of ornithine (ORN) to produce L-citrulline.</text>
</comment>
<dbReference type="EMBL" id="BMKR01000014">
    <property type="protein sequence ID" value="GGF87889.1"/>
    <property type="molecule type" value="Genomic_DNA"/>
</dbReference>
<dbReference type="InterPro" id="IPR006131">
    <property type="entry name" value="Asp_carbamoyltransf_Asp/Orn-bd"/>
</dbReference>
<gene>
    <name evidence="13" type="primary">argF</name>
    <name evidence="13" type="ORF">GCM10010912_36430</name>
</gene>
<evidence type="ECO:0000259" key="11">
    <source>
        <dbReference type="Pfam" id="PF00185"/>
    </source>
</evidence>
<dbReference type="Gene3D" id="3.40.50.1370">
    <property type="entry name" value="Aspartate/ornithine carbamoyltransferase"/>
    <property type="match status" value="2"/>
</dbReference>
<comment type="caution">
    <text evidence="13">The sequence shown here is derived from an EMBL/GenBank/DDBJ whole genome shotgun (WGS) entry which is preliminary data.</text>
</comment>
<evidence type="ECO:0000256" key="10">
    <source>
        <dbReference type="HAMAP-Rule" id="MF_01109"/>
    </source>
</evidence>
<dbReference type="Pfam" id="PF00185">
    <property type="entry name" value="OTCace"/>
    <property type="match status" value="1"/>
</dbReference>
<dbReference type="FunFam" id="3.40.50.1370:FF:000016">
    <property type="entry name" value="Ornithine carbamoyltransferase"/>
    <property type="match status" value="1"/>
</dbReference>
<feature type="binding site" evidence="10">
    <location>
        <begin position="281"/>
        <end position="282"/>
    </location>
    <ligand>
        <name>carbamoyl phosphate</name>
        <dbReference type="ChEBI" id="CHEBI:58228"/>
    </ligand>
</feature>
<dbReference type="EC" id="2.1.3.3" evidence="5 10"/>
<reference evidence="13" key="1">
    <citation type="journal article" date="2014" name="Int. J. Syst. Evol. Microbiol.">
        <title>Complete genome sequence of Corynebacterium casei LMG S-19264T (=DSM 44701T), isolated from a smear-ripened cheese.</title>
        <authorList>
            <consortium name="US DOE Joint Genome Institute (JGI-PGF)"/>
            <person name="Walter F."/>
            <person name="Albersmeier A."/>
            <person name="Kalinowski J."/>
            <person name="Ruckert C."/>
        </authorList>
    </citation>
    <scope>NUCLEOTIDE SEQUENCE</scope>
    <source>
        <strain evidence="13">CGMCC 1.16134</strain>
    </source>
</reference>
<feature type="binding site" evidence="10">
    <location>
        <position position="119"/>
    </location>
    <ligand>
        <name>carbamoyl phosphate</name>
        <dbReference type="ChEBI" id="CHEBI:58228"/>
    </ligand>
</feature>
<evidence type="ECO:0000256" key="1">
    <source>
        <dbReference type="ARBA" id="ARBA00003822"/>
    </source>
</evidence>
<dbReference type="PANTHER" id="PTHR45753:SF3">
    <property type="entry name" value="ORNITHINE TRANSCARBAMYLASE, MITOCHONDRIAL"/>
    <property type="match status" value="1"/>
</dbReference>
<dbReference type="Proteomes" id="UP000637643">
    <property type="component" value="Unassembled WGS sequence"/>
</dbReference>
<feature type="domain" description="Aspartate/ornithine carbamoyltransferase carbamoyl-P binding" evidence="12">
    <location>
        <begin position="19"/>
        <end position="159"/>
    </location>
</feature>
<evidence type="ECO:0000256" key="3">
    <source>
        <dbReference type="ARBA" id="ARBA00004975"/>
    </source>
</evidence>
<evidence type="ECO:0000256" key="2">
    <source>
        <dbReference type="ARBA" id="ARBA00004496"/>
    </source>
</evidence>
<evidence type="ECO:0000256" key="6">
    <source>
        <dbReference type="ARBA" id="ARBA00016634"/>
    </source>
</evidence>
<organism evidence="13 14">
    <name type="scientific">Paenibacillus albidus</name>
    <dbReference type="NCBI Taxonomy" id="2041023"/>
    <lineage>
        <taxon>Bacteria</taxon>
        <taxon>Bacillati</taxon>
        <taxon>Bacillota</taxon>
        <taxon>Bacilli</taxon>
        <taxon>Bacillales</taxon>
        <taxon>Paenibacillaceae</taxon>
        <taxon>Paenibacillus</taxon>
    </lineage>
</organism>
<feature type="domain" description="Aspartate/ornithine carbamoyltransferase Asp/Orn-binding" evidence="11">
    <location>
        <begin position="165"/>
        <end position="319"/>
    </location>
</feature>
<evidence type="ECO:0000256" key="7">
    <source>
        <dbReference type="ARBA" id="ARBA00022490"/>
    </source>
</evidence>
<dbReference type="PRINTS" id="PR00100">
    <property type="entry name" value="AOTCASE"/>
</dbReference>
<reference evidence="13" key="2">
    <citation type="submission" date="2020-09" db="EMBL/GenBank/DDBJ databases">
        <authorList>
            <person name="Sun Q."/>
            <person name="Zhou Y."/>
        </authorList>
    </citation>
    <scope>NUCLEOTIDE SEQUENCE</scope>
    <source>
        <strain evidence="13">CGMCC 1.16134</strain>
    </source>
</reference>
<dbReference type="GO" id="GO:0005737">
    <property type="term" value="C:cytoplasm"/>
    <property type="evidence" value="ECO:0007669"/>
    <property type="project" value="UniProtKB-SubCell"/>
</dbReference>
<dbReference type="InterPro" id="IPR006130">
    <property type="entry name" value="Asp/Orn_carbamoylTrfase"/>
</dbReference>
<evidence type="ECO:0000259" key="12">
    <source>
        <dbReference type="Pfam" id="PF02729"/>
    </source>
</evidence>